<dbReference type="EMBL" id="UOEE01000261">
    <property type="protein sequence ID" value="VAV98312.1"/>
    <property type="molecule type" value="Genomic_DNA"/>
</dbReference>
<dbReference type="PANTHER" id="PTHR42815:SF2">
    <property type="entry name" value="FAD-BINDING, PUTATIVE (AFU_ORTHOLOGUE AFUA_6G07600)-RELATED"/>
    <property type="match status" value="1"/>
</dbReference>
<reference evidence="2" key="1">
    <citation type="submission" date="2018-06" db="EMBL/GenBank/DDBJ databases">
        <authorList>
            <person name="Zhirakovskaya E."/>
        </authorList>
    </citation>
    <scope>NUCLEOTIDE SEQUENCE</scope>
</reference>
<gene>
    <name evidence="2" type="ORF">MNBD_ALPHA06-385</name>
</gene>
<feature type="region of interest" description="Disordered" evidence="1">
    <location>
        <begin position="1"/>
        <end position="28"/>
    </location>
</feature>
<evidence type="ECO:0000313" key="2">
    <source>
        <dbReference type="EMBL" id="VAV98312.1"/>
    </source>
</evidence>
<organism evidence="2">
    <name type="scientific">hydrothermal vent metagenome</name>
    <dbReference type="NCBI Taxonomy" id="652676"/>
    <lineage>
        <taxon>unclassified sequences</taxon>
        <taxon>metagenomes</taxon>
        <taxon>ecological metagenomes</taxon>
    </lineage>
</organism>
<dbReference type="PANTHER" id="PTHR42815">
    <property type="entry name" value="FAD-BINDING, PUTATIVE (AFU_ORTHOLOGUE AFUA_6G07600)-RELATED"/>
    <property type="match status" value="1"/>
</dbReference>
<dbReference type="AlphaFoldDB" id="A0A3B0S3C9"/>
<dbReference type="InterPro" id="IPR012349">
    <property type="entry name" value="Split_barrel_FMN-bd"/>
</dbReference>
<evidence type="ECO:0000256" key="1">
    <source>
        <dbReference type="SAM" id="MobiDB-lite"/>
    </source>
</evidence>
<feature type="compositionally biased region" description="Basic and acidic residues" evidence="1">
    <location>
        <begin position="14"/>
        <end position="23"/>
    </location>
</feature>
<dbReference type="Gene3D" id="2.30.110.10">
    <property type="entry name" value="Electron Transport, Fmn-binding Protein, Chain A"/>
    <property type="match status" value="2"/>
</dbReference>
<sequence>MVQIQSKKPLLQRRHTDENRYPEDNNNDTKFVSYNRSLDTGLRWYDGAKFYIQFTCVQVAARITTWEIMMVDTFHDGERALQERTGEQDMAARNARLIIDHIPANARIFISKQVYCAIGSASPDGQIWASFMLGQHEFASTNEDGTSLYLQLPRKQEKSATLPPLKDLQPGNHIALLFIELATRRRLRINGKLIKIANGVLHLAVAEVYPNCPKYIQRRKLQFLHVSQSDFDVQTGKTLTEKLETWINNADTFFVASAHIKGQADVSHRGGKPGFVKIKNGVLHIPDYPGNSMFGTLGNFFTNPQAGLVFVDFKNNRQLQLSGQVRLDIMADEKTGNTGGTGRWWIFLTKKWFISALGKPVAWQLIDTSPHNP</sequence>
<accession>A0A3B0S3C9</accession>
<proteinExistence type="predicted"/>
<protein>
    <submittedName>
        <fullName evidence="2">Probable iron-sulfur binding protein YPO1417</fullName>
    </submittedName>
</protein>
<name>A0A3B0S3C9_9ZZZZ</name>
<dbReference type="SUPFAM" id="SSF50475">
    <property type="entry name" value="FMN-binding split barrel"/>
    <property type="match status" value="2"/>
</dbReference>